<evidence type="ECO:0000313" key="8">
    <source>
        <dbReference type="Proteomes" id="UP001652625"/>
    </source>
</evidence>
<gene>
    <name evidence="9" type="primary">LOC136080744</name>
</gene>
<dbReference type="SMART" id="SM00179">
    <property type="entry name" value="EGF_CA"/>
    <property type="match status" value="8"/>
</dbReference>
<dbReference type="Pfam" id="PF02140">
    <property type="entry name" value="SUEL_Lectin"/>
    <property type="match status" value="1"/>
</dbReference>
<proteinExistence type="predicted"/>
<dbReference type="PANTHER" id="PTHR24034">
    <property type="entry name" value="EGF-LIKE DOMAIN-CONTAINING PROTEIN"/>
    <property type="match status" value="1"/>
</dbReference>
<dbReference type="InterPro" id="IPR000922">
    <property type="entry name" value="Lectin_gal-bd_dom"/>
</dbReference>
<feature type="domain" description="EGF-like" evidence="6">
    <location>
        <begin position="649"/>
        <end position="688"/>
    </location>
</feature>
<evidence type="ECO:0000256" key="2">
    <source>
        <dbReference type="ARBA" id="ARBA00022737"/>
    </source>
</evidence>
<feature type="domain" description="SUEL-type lectin" evidence="7">
    <location>
        <begin position="834"/>
        <end position="923"/>
    </location>
</feature>
<evidence type="ECO:0000256" key="3">
    <source>
        <dbReference type="ARBA" id="ARBA00023157"/>
    </source>
</evidence>
<feature type="domain" description="EGF-like" evidence="6">
    <location>
        <begin position="600"/>
        <end position="639"/>
    </location>
</feature>
<dbReference type="PANTHER" id="PTHR24034:SF204">
    <property type="entry name" value="ADHESION G PROTEIN-COUPLED RECEPTOR E1"/>
    <property type="match status" value="1"/>
</dbReference>
<dbReference type="Gene3D" id="2.60.120.740">
    <property type="match status" value="1"/>
</dbReference>
<feature type="signal peptide" evidence="5">
    <location>
        <begin position="1"/>
        <end position="20"/>
    </location>
</feature>
<evidence type="ECO:0000256" key="4">
    <source>
        <dbReference type="PROSITE-ProRule" id="PRU00076"/>
    </source>
</evidence>
<dbReference type="SUPFAM" id="SSF57184">
    <property type="entry name" value="Growth factor receptor domain"/>
    <property type="match status" value="2"/>
</dbReference>
<dbReference type="InterPro" id="IPR009030">
    <property type="entry name" value="Growth_fac_rcpt_cys_sf"/>
</dbReference>
<feature type="domain" description="EGF-like" evidence="6">
    <location>
        <begin position="502"/>
        <end position="541"/>
    </location>
</feature>
<keyword evidence="2" id="KW-0677">Repeat</keyword>
<feature type="domain" description="EGF-like" evidence="6">
    <location>
        <begin position="698"/>
        <end position="739"/>
    </location>
</feature>
<dbReference type="InterPro" id="IPR000742">
    <property type="entry name" value="EGF"/>
</dbReference>
<dbReference type="InterPro" id="IPR001881">
    <property type="entry name" value="EGF-like_Ca-bd_dom"/>
</dbReference>
<organism evidence="8 9">
    <name type="scientific">Hydra vulgaris</name>
    <name type="common">Hydra</name>
    <name type="synonym">Hydra attenuata</name>
    <dbReference type="NCBI Taxonomy" id="6087"/>
    <lineage>
        <taxon>Eukaryota</taxon>
        <taxon>Metazoa</taxon>
        <taxon>Cnidaria</taxon>
        <taxon>Hydrozoa</taxon>
        <taxon>Hydroidolina</taxon>
        <taxon>Anthoathecata</taxon>
        <taxon>Aplanulata</taxon>
        <taxon>Hydridae</taxon>
        <taxon>Hydra</taxon>
    </lineage>
</organism>
<dbReference type="SUPFAM" id="SSF57196">
    <property type="entry name" value="EGF/Laminin"/>
    <property type="match status" value="2"/>
</dbReference>
<evidence type="ECO:0000259" key="7">
    <source>
        <dbReference type="PROSITE" id="PS50228"/>
    </source>
</evidence>
<dbReference type="PROSITE" id="PS01187">
    <property type="entry name" value="EGF_CA"/>
    <property type="match status" value="3"/>
</dbReference>
<evidence type="ECO:0000256" key="5">
    <source>
        <dbReference type="SAM" id="SignalP"/>
    </source>
</evidence>
<feature type="domain" description="EGF-like" evidence="6">
    <location>
        <begin position="355"/>
        <end position="394"/>
    </location>
</feature>
<feature type="chain" id="PRO_5046850208" evidence="5">
    <location>
        <begin position="21"/>
        <end position="924"/>
    </location>
</feature>
<evidence type="ECO:0000259" key="6">
    <source>
        <dbReference type="PROSITE" id="PS50026"/>
    </source>
</evidence>
<dbReference type="InterPro" id="IPR049883">
    <property type="entry name" value="NOTCH1_EGF-like"/>
</dbReference>
<dbReference type="PROSITE" id="PS50026">
    <property type="entry name" value="EGF_3"/>
    <property type="match status" value="8"/>
</dbReference>
<dbReference type="InterPro" id="IPR050751">
    <property type="entry name" value="ECM_structural_protein"/>
</dbReference>
<keyword evidence="8" id="KW-1185">Reference proteome</keyword>
<dbReference type="SMART" id="SM00181">
    <property type="entry name" value="EGF"/>
    <property type="match status" value="9"/>
</dbReference>
<feature type="domain" description="EGF-like" evidence="6">
    <location>
        <begin position="404"/>
        <end position="443"/>
    </location>
</feature>
<dbReference type="InterPro" id="IPR000152">
    <property type="entry name" value="EGF-type_Asp/Asn_hydroxyl_site"/>
</dbReference>
<dbReference type="PROSITE" id="PS50228">
    <property type="entry name" value="SUEL_LECTIN"/>
    <property type="match status" value="1"/>
</dbReference>
<name>A0ABM4BX94_HYDVU</name>
<dbReference type="CDD" id="cd22827">
    <property type="entry name" value="Gal_Rha_Lectin_SUL-I-like"/>
    <property type="match status" value="1"/>
</dbReference>
<evidence type="ECO:0000256" key="1">
    <source>
        <dbReference type="ARBA" id="ARBA00022536"/>
    </source>
</evidence>
<dbReference type="InterPro" id="IPR018097">
    <property type="entry name" value="EGF_Ca-bd_CS"/>
</dbReference>
<dbReference type="RefSeq" id="XP_065653860.1">
    <property type="nucleotide sequence ID" value="XM_065797788.1"/>
</dbReference>
<feature type="domain" description="EGF-like" evidence="6">
    <location>
        <begin position="453"/>
        <end position="492"/>
    </location>
</feature>
<sequence>MGYSFFILLHCFLLFCGVDLTDVWFSSFETSDAWLTESINNQPFQRVMYSSINVPKKDGDWAVTANGVNNELRLPQVPYYGGKIAVSFFAYTLQPTSLAVRFLKLNLELIQETAISINNNGWNQYSAVKFYYRDQVTSASLISILYSGSDSIYLDLVTIAIDGAIISCPIISSSNPCGFVTAVPGNFGWFFDKTSLSWILTPAFTYLKTDFVYWGGLLTGSINFRAFSVTNKVTIEISVNQTSFKQQLSSGFTNFDLTSATQYTVGQTYTLTLTFLTTNIKAIVSSISMNVAGNCSECHSALICGQYPNGVTCDCDQSSCPDPNTQCIVSAVDRSLNPCNCVPGYEKDTSGNCVDINECALSTTNICSINAICNNFAGGYNCVCKSGYKTNDGGVESLTNQCQDIDECALLTTNICSNNAICNNFAGGYNCLCKSGYKTIDSGVESLINPCQDINECASSTTNICSINAICNNFVGGYNCVCKNGYKTNDGGVESLTNQCQDINECALSTTNICSINALCNNFAGGYNCICKSGYKTIDGGVESLINQCQDINECALSTTNICSINAICNNFAGGYNCVCKSGYKTIDGGVESLTNQCQDINECALSTTNICSINAICNNFAGGYNCLCKSGYKTNNGGVESFTNQCQDINECALSTTNNCSINAVCNNLVGGYNCTCKSGYKTINGGVESLINQCQDINECNLKPCSWSNGVCVNTNGSYFCSCKNSMKLGKDNVSCVSIAQACQMDNLIIDCKGKGYIKVVDANYEKTNACSDTSISKTKCSQKDQYNSFKDDRYNKCSDMKYCKILVPKCENYNSIKVQYYCAPKTNVVKICHGKELKIDCKNQELIEIVRANYKRTVGSDCPGFSDWRRECNRKRTNSIKVIRKMCLNKSSCIVKASNEVFGNLCVGTHKYLEVEYYCKG</sequence>
<keyword evidence="5" id="KW-0732">Signal</keyword>
<keyword evidence="3" id="KW-1015">Disulfide bond</keyword>
<dbReference type="InterPro" id="IPR043159">
    <property type="entry name" value="Lectin_gal-bd_sf"/>
</dbReference>
<dbReference type="GeneID" id="136080744"/>
<reference evidence="9" key="1">
    <citation type="submission" date="2025-08" db="UniProtKB">
        <authorList>
            <consortium name="RefSeq"/>
        </authorList>
    </citation>
    <scope>IDENTIFICATION</scope>
</reference>
<comment type="caution">
    <text evidence="4">Lacks conserved residue(s) required for the propagation of feature annotation.</text>
</comment>
<evidence type="ECO:0000313" key="9">
    <source>
        <dbReference type="RefSeq" id="XP_065653860.1"/>
    </source>
</evidence>
<feature type="domain" description="EGF-like" evidence="6">
    <location>
        <begin position="551"/>
        <end position="590"/>
    </location>
</feature>
<accession>A0ABM4BX94</accession>
<dbReference type="PROSITE" id="PS00010">
    <property type="entry name" value="ASX_HYDROXYL"/>
    <property type="match status" value="8"/>
</dbReference>
<dbReference type="CDD" id="cd00054">
    <property type="entry name" value="EGF_CA"/>
    <property type="match status" value="8"/>
</dbReference>
<dbReference type="Gene3D" id="2.10.25.10">
    <property type="entry name" value="Laminin"/>
    <property type="match status" value="8"/>
</dbReference>
<keyword evidence="1 4" id="KW-0245">EGF-like domain</keyword>
<dbReference type="Proteomes" id="UP001652625">
    <property type="component" value="Chromosome 05"/>
</dbReference>
<dbReference type="Pfam" id="PF07645">
    <property type="entry name" value="EGF_CA"/>
    <property type="match status" value="8"/>
</dbReference>
<protein>
    <submittedName>
        <fullName evidence="9">Fibrillin-2-like isoform X1</fullName>
    </submittedName>
</protein>